<name>A0A8H7QGR0_9FUNG</name>
<gene>
    <name evidence="1" type="ORF">INT47_006655</name>
</gene>
<dbReference type="EMBL" id="JAEPRD010000347">
    <property type="protein sequence ID" value="KAG2191824.1"/>
    <property type="molecule type" value="Genomic_DNA"/>
</dbReference>
<dbReference type="OrthoDB" id="2266637at2759"/>
<reference evidence="1" key="1">
    <citation type="submission" date="2020-12" db="EMBL/GenBank/DDBJ databases">
        <title>Metabolic potential, ecology and presence of endohyphal bacteria is reflected in genomic diversity of Mucoromycotina.</title>
        <authorList>
            <person name="Muszewska A."/>
            <person name="Okrasinska A."/>
            <person name="Steczkiewicz K."/>
            <person name="Drgas O."/>
            <person name="Orlowska M."/>
            <person name="Perlinska-Lenart U."/>
            <person name="Aleksandrzak-Piekarczyk T."/>
            <person name="Szatraj K."/>
            <person name="Zielenkiewicz U."/>
            <person name="Pilsyk S."/>
            <person name="Malc E."/>
            <person name="Mieczkowski P."/>
            <person name="Kruszewska J.S."/>
            <person name="Biernat P."/>
            <person name="Pawlowska J."/>
        </authorList>
    </citation>
    <scope>NUCLEOTIDE SEQUENCE</scope>
    <source>
        <strain evidence="1">WA0000017839</strain>
    </source>
</reference>
<accession>A0A8H7QGR0</accession>
<organism evidence="1 2">
    <name type="scientific">Mucor saturninus</name>
    <dbReference type="NCBI Taxonomy" id="64648"/>
    <lineage>
        <taxon>Eukaryota</taxon>
        <taxon>Fungi</taxon>
        <taxon>Fungi incertae sedis</taxon>
        <taxon>Mucoromycota</taxon>
        <taxon>Mucoromycotina</taxon>
        <taxon>Mucoromycetes</taxon>
        <taxon>Mucorales</taxon>
        <taxon>Mucorineae</taxon>
        <taxon>Mucoraceae</taxon>
        <taxon>Mucor</taxon>
    </lineage>
</organism>
<dbReference type="Proteomes" id="UP000603453">
    <property type="component" value="Unassembled WGS sequence"/>
</dbReference>
<dbReference type="AlphaFoldDB" id="A0A8H7QGR0"/>
<evidence type="ECO:0000313" key="1">
    <source>
        <dbReference type="EMBL" id="KAG2191824.1"/>
    </source>
</evidence>
<proteinExistence type="predicted"/>
<evidence type="ECO:0000313" key="2">
    <source>
        <dbReference type="Proteomes" id="UP000603453"/>
    </source>
</evidence>
<comment type="caution">
    <text evidence="1">The sequence shown here is derived from an EMBL/GenBank/DDBJ whole genome shotgun (WGS) entry which is preliminary data.</text>
</comment>
<keyword evidence="2" id="KW-1185">Reference proteome</keyword>
<protein>
    <submittedName>
        <fullName evidence="1">Uncharacterized protein</fullName>
    </submittedName>
</protein>
<sequence>MFWKVLKDKVKRGKLSSLETHTTRIIEGRHDAPIEHIQNFIRHSINTFPKCLNKEFL</sequence>